<evidence type="ECO:0000256" key="5">
    <source>
        <dbReference type="ARBA" id="ARBA00023002"/>
    </source>
</evidence>
<comment type="cofactor">
    <cofactor evidence="1 6">
        <name>FAD</name>
        <dbReference type="ChEBI" id="CHEBI:57692"/>
    </cofactor>
</comment>
<dbReference type="AlphaFoldDB" id="A9DER2"/>
<dbReference type="Gene3D" id="1.20.140.10">
    <property type="entry name" value="Butyryl-CoA Dehydrogenase, subunit A, domain 3"/>
    <property type="match status" value="1"/>
</dbReference>
<dbReference type="Pfam" id="PF02771">
    <property type="entry name" value="Acyl-CoA_dh_N"/>
    <property type="match status" value="1"/>
</dbReference>
<dbReference type="SUPFAM" id="SSF47203">
    <property type="entry name" value="Acyl-CoA dehydrogenase C-terminal domain-like"/>
    <property type="match status" value="1"/>
</dbReference>
<keyword evidence="5 6" id="KW-0560">Oxidoreductase</keyword>
<dbReference type="Pfam" id="PF02770">
    <property type="entry name" value="Acyl-CoA_dh_M"/>
    <property type="match status" value="1"/>
</dbReference>
<evidence type="ECO:0000256" key="1">
    <source>
        <dbReference type="ARBA" id="ARBA00001974"/>
    </source>
</evidence>
<dbReference type="STRING" id="411684.HPDFL43_10616"/>
<dbReference type="InterPro" id="IPR036250">
    <property type="entry name" value="AcylCo_DH-like_C"/>
</dbReference>
<proteinExistence type="inferred from homology"/>
<reference evidence="10 11" key="2">
    <citation type="submission" date="2012-06" db="EMBL/GenBank/DDBJ databases">
        <authorList>
            <person name="Fiebig A."/>
        </authorList>
    </citation>
    <scope>NUCLEOTIDE SEQUENCE [LARGE SCALE GENOMIC DNA]</scope>
    <source>
        <strain evidence="10 11">DFL-43</strain>
    </source>
</reference>
<dbReference type="InterPro" id="IPR046373">
    <property type="entry name" value="Acyl-CoA_Oxase/DH_mid-dom_sf"/>
</dbReference>
<dbReference type="EMBL" id="ABIA03000003">
    <property type="protein sequence ID" value="EDQ31836.1"/>
    <property type="molecule type" value="Genomic_DNA"/>
</dbReference>
<gene>
    <name evidence="10" type="ORF">HPDFL43_10616</name>
</gene>
<keyword evidence="11" id="KW-1185">Reference proteome</keyword>
<evidence type="ECO:0000313" key="11">
    <source>
        <dbReference type="Proteomes" id="UP000004291"/>
    </source>
</evidence>
<dbReference type="InterPro" id="IPR037069">
    <property type="entry name" value="AcylCoA_DH/ox_N_sf"/>
</dbReference>
<dbReference type="Pfam" id="PF00441">
    <property type="entry name" value="Acyl-CoA_dh_1"/>
    <property type="match status" value="1"/>
</dbReference>
<name>A9DER2_HOEPD</name>
<dbReference type="Gene3D" id="2.40.110.10">
    <property type="entry name" value="Butyryl-CoA Dehydrogenase, subunit A, domain 2"/>
    <property type="match status" value="1"/>
</dbReference>
<feature type="domain" description="Acyl-CoA oxidase/dehydrogenase middle" evidence="8">
    <location>
        <begin position="116"/>
        <end position="192"/>
    </location>
</feature>
<reference evidence="10 11" key="1">
    <citation type="submission" date="2007-10" db="EMBL/GenBank/DDBJ databases">
        <authorList>
            <person name="Wagner-Dobler I."/>
            <person name="Ferriera S."/>
            <person name="Johnson J."/>
            <person name="Kravitz S."/>
            <person name="Beeson K."/>
            <person name="Sutton G."/>
            <person name="Rogers Y.-H."/>
            <person name="Friedman R."/>
            <person name="Frazier M."/>
            <person name="Venter J.C."/>
        </authorList>
    </citation>
    <scope>NUCLEOTIDE SEQUENCE [LARGE SCALE GENOMIC DNA]</scope>
    <source>
        <strain evidence="10 11">DFL-43</strain>
    </source>
</reference>
<keyword evidence="4 6" id="KW-0274">FAD</keyword>
<evidence type="ECO:0000313" key="10">
    <source>
        <dbReference type="EMBL" id="EDQ31836.1"/>
    </source>
</evidence>
<dbReference type="Proteomes" id="UP000004291">
    <property type="component" value="Chromosome"/>
</dbReference>
<dbReference type="Gene3D" id="1.10.540.10">
    <property type="entry name" value="Acyl-CoA dehydrogenase/oxidase, N-terminal domain"/>
    <property type="match status" value="1"/>
</dbReference>
<dbReference type="InterPro" id="IPR013786">
    <property type="entry name" value="AcylCoA_DH/ox_N"/>
</dbReference>
<dbReference type="GO" id="GO:0003995">
    <property type="term" value="F:acyl-CoA dehydrogenase activity"/>
    <property type="evidence" value="ECO:0007669"/>
    <property type="project" value="TreeGrafter"/>
</dbReference>
<evidence type="ECO:0000256" key="4">
    <source>
        <dbReference type="ARBA" id="ARBA00022827"/>
    </source>
</evidence>
<comment type="caution">
    <text evidence="10">The sequence shown here is derived from an EMBL/GenBank/DDBJ whole genome shotgun (WGS) entry which is preliminary data.</text>
</comment>
<dbReference type="PANTHER" id="PTHR43884">
    <property type="entry name" value="ACYL-COA DEHYDROGENASE"/>
    <property type="match status" value="1"/>
</dbReference>
<evidence type="ECO:0000259" key="7">
    <source>
        <dbReference type="Pfam" id="PF00441"/>
    </source>
</evidence>
<sequence length="367" mass="39543">MNFQLTEERQMLQDGLRRFLAGSVTHESIIAATESPAGFDTTLWDGLVEMGLPGAMFSEDQGGFGGAGFDIMVVFEELGRAGAPTPLIETSLLAGSVFGTPHQKLIDEIIGGRVFAFAHGEPTSRYDLSHVQTRAEKTAEGWHLSGAKAVVHHASAADALVVSARTGGGMTDRAGISLFLVPVDQVRLRDYPLNGGGRAAEVSFDCILPETAKIGEAGQALSMIETADARACAAQCAEALGMMETIKTLTIDYLRQRRQFGQPIGKFQALQHRMADVVIEIEQARSAVINLCGNLDGPGRDLHVSAAKNLIGRVARLVVEESIQMHGGIGMTQEYALGHFAKRLTMVDHRFGDTDFHLERFIRLAVA</sequence>
<evidence type="ECO:0000259" key="9">
    <source>
        <dbReference type="Pfam" id="PF02771"/>
    </source>
</evidence>
<comment type="similarity">
    <text evidence="2 6">Belongs to the acyl-CoA dehydrogenase family.</text>
</comment>
<accession>A9DER2</accession>
<evidence type="ECO:0000259" key="8">
    <source>
        <dbReference type="Pfam" id="PF02770"/>
    </source>
</evidence>
<dbReference type="OrthoDB" id="9775090at2"/>
<keyword evidence="3 6" id="KW-0285">Flavoprotein</keyword>
<dbReference type="CDD" id="cd00567">
    <property type="entry name" value="ACAD"/>
    <property type="match status" value="1"/>
</dbReference>
<evidence type="ECO:0000256" key="2">
    <source>
        <dbReference type="ARBA" id="ARBA00009347"/>
    </source>
</evidence>
<dbReference type="SUPFAM" id="SSF56645">
    <property type="entry name" value="Acyl-CoA dehydrogenase NM domain-like"/>
    <property type="match status" value="1"/>
</dbReference>
<evidence type="ECO:0000256" key="3">
    <source>
        <dbReference type="ARBA" id="ARBA00022630"/>
    </source>
</evidence>
<dbReference type="InterPro" id="IPR009100">
    <property type="entry name" value="AcylCoA_DH/oxidase_NM_dom_sf"/>
</dbReference>
<protein>
    <submittedName>
        <fullName evidence="10">Acyl-CoA dehydrogenase</fullName>
    </submittedName>
</protein>
<evidence type="ECO:0000256" key="6">
    <source>
        <dbReference type="RuleBase" id="RU362125"/>
    </source>
</evidence>
<feature type="domain" description="Acyl-CoA dehydrogenase/oxidase C-terminal" evidence="7">
    <location>
        <begin position="234"/>
        <end position="355"/>
    </location>
</feature>
<feature type="domain" description="Acyl-CoA dehydrogenase/oxidase N-terminal" evidence="9">
    <location>
        <begin position="6"/>
        <end position="104"/>
    </location>
</feature>
<dbReference type="RefSeq" id="WP_007197896.1">
    <property type="nucleotide sequence ID" value="NZ_CM002917.1"/>
</dbReference>
<dbReference type="InterPro" id="IPR006091">
    <property type="entry name" value="Acyl-CoA_Oxase/DH_mid-dom"/>
</dbReference>
<dbReference type="HOGENOM" id="CLU_018204_5_2_5"/>
<dbReference type="eggNOG" id="COG1960">
    <property type="taxonomic scope" value="Bacteria"/>
</dbReference>
<dbReference type="GO" id="GO:0050660">
    <property type="term" value="F:flavin adenine dinucleotide binding"/>
    <property type="evidence" value="ECO:0007669"/>
    <property type="project" value="InterPro"/>
</dbReference>
<dbReference type="InterPro" id="IPR009075">
    <property type="entry name" value="AcylCo_DH/oxidase_C"/>
</dbReference>
<organism evidence="10 11">
    <name type="scientific">Hoeflea phototrophica (strain DSM 17068 / NCIMB 14078 / DFL-43)</name>
    <dbReference type="NCBI Taxonomy" id="411684"/>
    <lineage>
        <taxon>Bacteria</taxon>
        <taxon>Pseudomonadati</taxon>
        <taxon>Pseudomonadota</taxon>
        <taxon>Alphaproteobacteria</taxon>
        <taxon>Hyphomicrobiales</taxon>
        <taxon>Rhizobiaceae</taxon>
        <taxon>Hoeflea</taxon>
    </lineage>
</organism>
<dbReference type="PANTHER" id="PTHR43884:SF20">
    <property type="entry name" value="ACYL-COA DEHYDROGENASE FADE28"/>
    <property type="match status" value="1"/>
</dbReference>